<dbReference type="RefSeq" id="WP_294182487.1">
    <property type="nucleotide sequence ID" value="NZ_JBGFFE010000003.1"/>
</dbReference>
<keyword evidence="2" id="KW-1185">Reference proteome</keyword>
<sequence length="179" mass="21204">MNKSIFINMENEIFKGSLLDIGLSNQGIVYNIYKQFNDDINVEYINGKDEQENIRENYYDNCIMLFSFDRMCFNFKKKNFIMDIHRYLNKNGLLHIWDIDKGYNKIFYGDIKIAIPGGKLKKIKIRDFNILKNSSKENTLKLLDGYFEILDSRNSDGIYYIKARKKNPLVKNHDDLEAN</sequence>
<organism evidence="1 2">
    <name type="scientific">Clostridium lapidicellarium</name>
    <dbReference type="NCBI Taxonomy" id="3240931"/>
    <lineage>
        <taxon>Bacteria</taxon>
        <taxon>Bacillati</taxon>
        <taxon>Bacillota</taxon>
        <taxon>Clostridia</taxon>
        <taxon>Eubacteriales</taxon>
        <taxon>Clostridiaceae</taxon>
        <taxon>Clostridium</taxon>
    </lineage>
</organism>
<gene>
    <name evidence="1" type="ORF">AB8S09_04280</name>
</gene>
<proteinExistence type="predicted"/>
<dbReference type="SUPFAM" id="SSF53335">
    <property type="entry name" value="S-adenosyl-L-methionine-dependent methyltransferases"/>
    <property type="match status" value="1"/>
</dbReference>
<dbReference type="Proteomes" id="UP001565220">
    <property type="component" value="Unassembled WGS sequence"/>
</dbReference>
<keyword evidence="1" id="KW-0489">Methyltransferase</keyword>
<dbReference type="EMBL" id="JBGFFE010000003">
    <property type="protein sequence ID" value="MEY8762868.1"/>
    <property type="molecule type" value="Genomic_DNA"/>
</dbReference>
<comment type="caution">
    <text evidence="1">The sequence shown here is derived from an EMBL/GenBank/DDBJ whole genome shotgun (WGS) entry which is preliminary data.</text>
</comment>
<dbReference type="GO" id="GO:0032259">
    <property type="term" value="P:methylation"/>
    <property type="evidence" value="ECO:0007669"/>
    <property type="project" value="UniProtKB-KW"/>
</dbReference>
<dbReference type="InterPro" id="IPR029063">
    <property type="entry name" value="SAM-dependent_MTases_sf"/>
</dbReference>
<reference evidence="1 2" key="1">
    <citation type="submission" date="2024-08" db="EMBL/GenBank/DDBJ databases">
        <title>Clostridium lapicellarii sp. nov., and Clostridium renhuaiense sp. nov., two species isolated from the mud in a fermentation cellar used for producing sauce-flavour Chinese liquors.</title>
        <authorList>
            <person name="Yang F."/>
            <person name="Wang H."/>
            <person name="Chen L.Q."/>
            <person name="Zhou N."/>
            <person name="Lu J.J."/>
            <person name="Pu X.X."/>
            <person name="Wan B."/>
            <person name="Wang L."/>
            <person name="Liu S.J."/>
        </authorList>
    </citation>
    <scope>NUCLEOTIDE SEQUENCE [LARGE SCALE GENOMIC DNA]</scope>
    <source>
        <strain evidence="1 2">MT-113</strain>
    </source>
</reference>
<accession>A0ABV4DUF4</accession>
<evidence type="ECO:0000313" key="1">
    <source>
        <dbReference type="EMBL" id="MEY8762868.1"/>
    </source>
</evidence>
<dbReference type="GO" id="GO:0008168">
    <property type="term" value="F:methyltransferase activity"/>
    <property type="evidence" value="ECO:0007669"/>
    <property type="project" value="UniProtKB-KW"/>
</dbReference>
<name>A0ABV4DUF4_9CLOT</name>
<keyword evidence="1" id="KW-0808">Transferase</keyword>
<evidence type="ECO:0000313" key="2">
    <source>
        <dbReference type="Proteomes" id="UP001565220"/>
    </source>
</evidence>
<protein>
    <submittedName>
        <fullName evidence="1">Class I SAM-dependent methyltransferase</fullName>
    </submittedName>
</protein>